<dbReference type="SUPFAM" id="SSF52540">
    <property type="entry name" value="P-loop containing nucleoside triphosphate hydrolases"/>
    <property type="match status" value="1"/>
</dbReference>
<dbReference type="InterPro" id="IPR014001">
    <property type="entry name" value="Helicase_ATP-bd"/>
</dbReference>
<evidence type="ECO:0000256" key="4">
    <source>
        <dbReference type="ARBA" id="ARBA00034617"/>
    </source>
</evidence>
<accession>A0A5C3NMH3</accession>
<feature type="domain" description="Helicase ATP-binding" evidence="7">
    <location>
        <begin position="34"/>
        <end position="207"/>
    </location>
</feature>
<dbReference type="PROSITE" id="PS51194">
    <property type="entry name" value="HELICASE_CTER"/>
    <property type="match status" value="1"/>
</dbReference>
<dbReference type="SMART" id="SM00490">
    <property type="entry name" value="HELICc"/>
    <property type="match status" value="1"/>
</dbReference>
<dbReference type="Proteomes" id="UP000308197">
    <property type="component" value="Unassembled WGS sequence"/>
</dbReference>
<dbReference type="PANTHER" id="PTHR13710">
    <property type="entry name" value="DNA HELICASE RECQ FAMILY MEMBER"/>
    <property type="match status" value="1"/>
</dbReference>
<dbReference type="GO" id="GO:0009378">
    <property type="term" value="F:four-way junction helicase activity"/>
    <property type="evidence" value="ECO:0007669"/>
    <property type="project" value="TreeGrafter"/>
</dbReference>
<organism evidence="9 10">
    <name type="scientific">Polyporus arcularius HHB13444</name>
    <dbReference type="NCBI Taxonomy" id="1314778"/>
    <lineage>
        <taxon>Eukaryota</taxon>
        <taxon>Fungi</taxon>
        <taxon>Dikarya</taxon>
        <taxon>Basidiomycota</taxon>
        <taxon>Agaricomycotina</taxon>
        <taxon>Agaricomycetes</taxon>
        <taxon>Polyporales</taxon>
        <taxon>Polyporaceae</taxon>
        <taxon>Polyporus</taxon>
    </lineage>
</organism>
<keyword evidence="9" id="KW-0378">Hydrolase</keyword>
<dbReference type="PROSITE" id="PS51192">
    <property type="entry name" value="HELICASE_ATP_BIND_1"/>
    <property type="match status" value="1"/>
</dbReference>
<dbReference type="EC" id="5.6.2.4" evidence="5"/>
<dbReference type="Pfam" id="PF00271">
    <property type="entry name" value="Helicase_C"/>
    <property type="match status" value="1"/>
</dbReference>
<dbReference type="InterPro" id="IPR001650">
    <property type="entry name" value="Helicase_C-like"/>
</dbReference>
<sequence>MPSPIPSTLTDDQIRARTLEVFGKRPCIFQIRVCRAQLERHNVISIAPTGSGKTLSYLMTLAFSVDSVIILVTALNVLGDQFVREAEAVGYKAVFVNAENDNDMTFTSIRNLAFRLVVMTPGILVQRGGRCATMLWPHKAFTSRVQNLVFDEGHCIVQWGDTFRVEYSEVADILWLLPDTPICISSATMPPPMIMALREKFRFGNNYKLFHRSNDRINIAYTVVKMKHAAKTYEDLAFLVPKDWKDGDALPPKFMVFFDSKKEAEAASRYLARRVSLALRKKIPWFHAGMTKFFRVDEVERFKTGETWGLAATDSGGMGLDIPDVLIVVQWKVPRDLNLIQRFGRGARNPSLQAVAVLIAEPTWFYEVQLKRQQEKEKKRQRQAALGGKRKRRRVDVPVAGKHRYPQPSLPHSSGADSFFRDRD</sequence>
<name>A0A5C3NMH3_9APHY</name>
<dbReference type="InterPro" id="IPR027417">
    <property type="entry name" value="P-loop_NTPase"/>
</dbReference>
<dbReference type="AlphaFoldDB" id="A0A5C3NMH3"/>
<dbReference type="InParanoid" id="A0A5C3NMH3"/>
<dbReference type="EMBL" id="ML212373">
    <property type="protein sequence ID" value="TFK78706.1"/>
    <property type="molecule type" value="Genomic_DNA"/>
</dbReference>
<protein>
    <recommendedName>
        <fullName evidence="5">DNA 3'-5' helicase</fullName>
        <ecNumber evidence="5">5.6.2.4</ecNumber>
    </recommendedName>
</protein>
<evidence type="ECO:0000313" key="10">
    <source>
        <dbReference type="Proteomes" id="UP000308197"/>
    </source>
</evidence>
<dbReference type="SMART" id="SM00487">
    <property type="entry name" value="DEXDc"/>
    <property type="match status" value="1"/>
</dbReference>
<keyword evidence="2" id="KW-0547">Nucleotide-binding</keyword>
<evidence type="ECO:0000256" key="3">
    <source>
        <dbReference type="ARBA" id="ARBA00022840"/>
    </source>
</evidence>
<keyword evidence="3" id="KW-0067">ATP-binding</keyword>
<dbReference type="PANTHER" id="PTHR13710:SF154">
    <property type="entry name" value="RECQ HELICASE, PUTATIVE (AFU_ORTHOLOGUE AFUA_6G14720)-RELATED"/>
    <property type="match status" value="1"/>
</dbReference>
<proteinExistence type="inferred from homology"/>
<evidence type="ECO:0000259" key="7">
    <source>
        <dbReference type="PROSITE" id="PS51192"/>
    </source>
</evidence>
<dbReference type="GO" id="GO:0005524">
    <property type="term" value="F:ATP binding"/>
    <property type="evidence" value="ECO:0007669"/>
    <property type="project" value="UniProtKB-KW"/>
</dbReference>
<feature type="domain" description="Helicase C-terminal" evidence="8">
    <location>
        <begin position="232"/>
        <end position="394"/>
    </location>
</feature>
<dbReference type="STRING" id="1314778.A0A5C3NMH3"/>
<reference evidence="9 10" key="1">
    <citation type="journal article" date="2019" name="Nat. Ecol. Evol.">
        <title>Megaphylogeny resolves global patterns of mushroom evolution.</title>
        <authorList>
            <person name="Varga T."/>
            <person name="Krizsan K."/>
            <person name="Foldi C."/>
            <person name="Dima B."/>
            <person name="Sanchez-Garcia M."/>
            <person name="Sanchez-Ramirez S."/>
            <person name="Szollosi G.J."/>
            <person name="Szarkandi J.G."/>
            <person name="Papp V."/>
            <person name="Albert L."/>
            <person name="Andreopoulos W."/>
            <person name="Angelini C."/>
            <person name="Antonin V."/>
            <person name="Barry K.W."/>
            <person name="Bougher N.L."/>
            <person name="Buchanan P."/>
            <person name="Buyck B."/>
            <person name="Bense V."/>
            <person name="Catcheside P."/>
            <person name="Chovatia M."/>
            <person name="Cooper J."/>
            <person name="Damon W."/>
            <person name="Desjardin D."/>
            <person name="Finy P."/>
            <person name="Geml J."/>
            <person name="Haridas S."/>
            <person name="Hughes K."/>
            <person name="Justo A."/>
            <person name="Karasinski D."/>
            <person name="Kautmanova I."/>
            <person name="Kiss B."/>
            <person name="Kocsube S."/>
            <person name="Kotiranta H."/>
            <person name="LaButti K.M."/>
            <person name="Lechner B.E."/>
            <person name="Liimatainen K."/>
            <person name="Lipzen A."/>
            <person name="Lukacs Z."/>
            <person name="Mihaltcheva S."/>
            <person name="Morgado L.N."/>
            <person name="Niskanen T."/>
            <person name="Noordeloos M.E."/>
            <person name="Ohm R.A."/>
            <person name="Ortiz-Santana B."/>
            <person name="Ovrebo C."/>
            <person name="Racz N."/>
            <person name="Riley R."/>
            <person name="Savchenko A."/>
            <person name="Shiryaev A."/>
            <person name="Soop K."/>
            <person name="Spirin V."/>
            <person name="Szebenyi C."/>
            <person name="Tomsovsky M."/>
            <person name="Tulloss R.E."/>
            <person name="Uehling J."/>
            <person name="Grigoriev I.V."/>
            <person name="Vagvolgyi C."/>
            <person name="Papp T."/>
            <person name="Martin F.M."/>
            <person name="Miettinen O."/>
            <person name="Hibbett D.S."/>
            <person name="Nagy L.G."/>
        </authorList>
    </citation>
    <scope>NUCLEOTIDE SEQUENCE [LARGE SCALE GENOMIC DNA]</scope>
    <source>
        <strain evidence="9 10">HHB13444</strain>
    </source>
</reference>
<evidence type="ECO:0000256" key="5">
    <source>
        <dbReference type="ARBA" id="ARBA00034808"/>
    </source>
</evidence>
<evidence type="ECO:0000256" key="2">
    <source>
        <dbReference type="ARBA" id="ARBA00022741"/>
    </source>
</evidence>
<gene>
    <name evidence="9" type="ORF">K466DRAFT_560355</name>
</gene>
<dbReference type="InterPro" id="IPR011545">
    <property type="entry name" value="DEAD/DEAH_box_helicase_dom"/>
</dbReference>
<dbReference type="GO" id="GO:0000724">
    <property type="term" value="P:double-strand break repair via homologous recombination"/>
    <property type="evidence" value="ECO:0007669"/>
    <property type="project" value="TreeGrafter"/>
</dbReference>
<dbReference type="GO" id="GO:0005694">
    <property type="term" value="C:chromosome"/>
    <property type="evidence" value="ECO:0007669"/>
    <property type="project" value="TreeGrafter"/>
</dbReference>
<dbReference type="Gene3D" id="3.40.50.300">
    <property type="entry name" value="P-loop containing nucleotide triphosphate hydrolases"/>
    <property type="match status" value="2"/>
</dbReference>
<comment type="similarity">
    <text evidence="1">Belongs to the helicase family. RecQ subfamily.</text>
</comment>
<evidence type="ECO:0000259" key="8">
    <source>
        <dbReference type="PROSITE" id="PS51194"/>
    </source>
</evidence>
<dbReference type="GO" id="GO:0005737">
    <property type="term" value="C:cytoplasm"/>
    <property type="evidence" value="ECO:0007669"/>
    <property type="project" value="TreeGrafter"/>
</dbReference>
<evidence type="ECO:0000256" key="6">
    <source>
        <dbReference type="SAM" id="MobiDB-lite"/>
    </source>
</evidence>
<dbReference type="GO" id="GO:0016787">
    <property type="term" value="F:hydrolase activity"/>
    <property type="evidence" value="ECO:0007669"/>
    <property type="project" value="UniProtKB-KW"/>
</dbReference>
<dbReference type="GO" id="GO:0043138">
    <property type="term" value="F:3'-5' DNA helicase activity"/>
    <property type="evidence" value="ECO:0007669"/>
    <property type="project" value="UniProtKB-EC"/>
</dbReference>
<dbReference type="GO" id="GO:0003676">
    <property type="term" value="F:nucleic acid binding"/>
    <property type="evidence" value="ECO:0007669"/>
    <property type="project" value="InterPro"/>
</dbReference>
<evidence type="ECO:0000313" key="9">
    <source>
        <dbReference type="EMBL" id="TFK78706.1"/>
    </source>
</evidence>
<comment type="catalytic activity">
    <reaction evidence="4">
        <text>Couples ATP hydrolysis with the unwinding of duplex DNA by translocating in the 3'-5' direction.</text>
        <dbReference type="EC" id="5.6.2.4"/>
    </reaction>
</comment>
<evidence type="ECO:0000256" key="1">
    <source>
        <dbReference type="ARBA" id="ARBA00005446"/>
    </source>
</evidence>
<keyword evidence="10" id="KW-1185">Reference proteome</keyword>
<feature type="region of interest" description="Disordered" evidence="6">
    <location>
        <begin position="376"/>
        <end position="424"/>
    </location>
</feature>
<dbReference type="Pfam" id="PF00270">
    <property type="entry name" value="DEAD"/>
    <property type="match status" value="1"/>
</dbReference>